<organism evidence="2 3">
    <name type="scientific">Stieleria magnilauensis</name>
    <dbReference type="NCBI Taxonomy" id="2527963"/>
    <lineage>
        <taxon>Bacteria</taxon>
        <taxon>Pseudomonadati</taxon>
        <taxon>Planctomycetota</taxon>
        <taxon>Planctomycetia</taxon>
        <taxon>Pirellulales</taxon>
        <taxon>Pirellulaceae</taxon>
        <taxon>Stieleria</taxon>
    </lineage>
</organism>
<keyword evidence="1" id="KW-0812">Transmembrane</keyword>
<gene>
    <name evidence="2" type="ORF">TBK1r_42760</name>
</gene>
<protein>
    <submittedName>
        <fullName evidence="2">Uncharacterized protein</fullName>
    </submittedName>
</protein>
<sequence length="154" mass="17316">MIDSTARNRLLPLVAYFASAFVLHLAWETAQMPLFESGDAPFQDTFWMCFKATATGDMLFMLALFATIATIHEDIWWLSNRESYLHPATWVVQIVIGVLLAVSFELWAVHVVNRWVYDSMPLVPILGVGITPMLQMTLIPVASTAICRVVAKRS</sequence>
<proteinExistence type="predicted"/>
<dbReference type="EMBL" id="CP036432">
    <property type="protein sequence ID" value="QDV85297.1"/>
    <property type="molecule type" value="Genomic_DNA"/>
</dbReference>
<keyword evidence="3" id="KW-1185">Reference proteome</keyword>
<evidence type="ECO:0000313" key="2">
    <source>
        <dbReference type="EMBL" id="QDV85297.1"/>
    </source>
</evidence>
<keyword evidence="1" id="KW-1133">Transmembrane helix</keyword>
<dbReference type="Proteomes" id="UP000318081">
    <property type="component" value="Chromosome"/>
</dbReference>
<feature type="transmembrane region" description="Helical" evidence="1">
    <location>
        <begin position="90"/>
        <end position="110"/>
    </location>
</feature>
<reference evidence="2 3" key="1">
    <citation type="submission" date="2019-02" db="EMBL/GenBank/DDBJ databases">
        <title>Deep-cultivation of Planctomycetes and their phenomic and genomic characterization uncovers novel biology.</title>
        <authorList>
            <person name="Wiegand S."/>
            <person name="Jogler M."/>
            <person name="Boedeker C."/>
            <person name="Pinto D."/>
            <person name="Vollmers J."/>
            <person name="Rivas-Marin E."/>
            <person name="Kohn T."/>
            <person name="Peeters S.H."/>
            <person name="Heuer A."/>
            <person name="Rast P."/>
            <person name="Oberbeckmann S."/>
            <person name="Bunk B."/>
            <person name="Jeske O."/>
            <person name="Meyerdierks A."/>
            <person name="Storesund J.E."/>
            <person name="Kallscheuer N."/>
            <person name="Luecker S."/>
            <person name="Lage O.M."/>
            <person name="Pohl T."/>
            <person name="Merkel B.J."/>
            <person name="Hornburger P."/>
            <person name="Mueller R.-W."/>
            <person name="Bruemmer F."/>
            <person name="Labrenz M."/>
            <person name="Spormann A.M."/>
            <person name="Op den Camp H."/>
            <person name="Overmann J."/>
            <person name="Amann R."/>
            <person name="Jetten M.S.M."/>
            <person name="Mascher T."/>
            <person name="Medema M.H."/>
            <person name="Devos D.P."/>
            <person name="Kaster A.-K."/>
            <person name="Ovreas L."/>
            <person name="Rohde M."/>
            <person name="Galperin M.Y."/>
            <person name="Jogler C."/>
        </authorList>
    </citation>
    <scope>NUCLEOTIDE SEQUENCE [LARGE SCALE GENOMIC DNA]</scope>
    <source>
        <strain evidence="2 3">TBK1r</strain>
    </source>
</reference>
<feature type="transmembrane region" description="Helical" evidence="1">
    <location>
        <begin position="122"/>
        <end position="151"/>
    </location>
</feature>
<evidence type="ECO:0000313" key="3">
    <source>
        <dbReference type="Proteomes" id="UP000318081"/>
    </source>
</evidence>
<keyword evidence="1" id="KW-0472">Membrane</keyword>
<feature type="transmembrane region" description="Helical" evidence="1">
    <location>
        <begin position="58"/>
        <end position="78"/>
    </location>
</feature>
<evidence type="ECO:0000256" key="1">
    <source>
        <dbReference type="SAM" id="Phobius"/>
    </source>
</evidence>
<dbReference type="RefSeq" id="WP_145214755.1">
    <property type="nucleotide sequence ID" value="NZ_CP036432.1"/>
</dbReference>
<name>A0ABX5XTG8_9BACT</name>
<accession>A0ABX5XTG8</accession>
<feature type="transmembrane region" description="Helical" evidence="1">
    <location>
        <begin position="10"/>
        <end position="27"/>
    </location>
</feature>